<keyword evidence="2 5" id="KW-0238">DNA-binding</keyword>
<feature type="domain" description="HTH araC/xylS-type" evidence="4">
    <location>
        <begin position="244"/>
        <end position="342"/>
    </location>
</feature>
<name>A0AB38C880_9BURK</name>
<evidence type="ECO:0000256" key="1">
    <source>
        <dbReference type="ARBA" id="ARBA00023015"/>
    </source>
</evidence>
<dbReference type="InterPro" id="IPR050204">
    <property type="entry name" value="AraC_XylS_family_regulators"/>
</dbReference>
<accession>A0AB38C880</accession>
<protein>
    <submittedName>
        <fullName evidence="5">AraC-type DNA-binding protein</fullName>
    </submittedName>
</protein>
<sequence>MSQEYSTAMRDLLAARDIRHARTPPVSGLTRQHFSVASEHKELQLLAWRDYLGRFLDLQVRRQQLGNGFHAELDTYLLPDMAYLDSRTDAVTQLRSNERISTDSMRDFVFHIAVQGIIETSTARPSAKALQYTPGILALDMNQPMRMVRPTRAHVLAFFLPRAAVSAHLPDAEAIHGRIVGYTTPLTRMLPAYLNILCQRLPALPADQQEQTLRTCARLIIAAFAKQQRLEEHGRAVARAALQGQIEHYIQANLHEEHLTPDGVMRAFPVARSTIYRLFESQGGLAAYIRHCRLRDAAHELTSMRHLAVTQIGLGLGFNSASDFSRAFSRAYGMSPRDFREQFGNSSGTVRNDLSSK</sequence>
<dbReference type="SMART" id="SM00342">
    <property type="entry name" value="HTH_ARAC"/>
    <property type="match status" value="1"/>
</dbReference>
<evidence type="ECO:0000256" key="3">
    <source>
        <dbReference type="ARBA" id="ARBA00023163"/>
    </source>
</evidence>
<dbReference type="Proteomes" id="UP000182489">
    <property type="component" value="Unassembled WGS sequence"/>
</dbReference>
<keyword evidence="1" id="KW-0805">Transcription regulation</keyword>
<dbReference type="GO" id="GO:0003700">
    <property type="term" value="F:DNA-binding transcription factor activity"/>
    <property type="evidence" value="ECO:0007669"/>
    <property type="project" value="InterPro"/>
</dbReference>
<dbReference type="PRINTS" id="PR00032">
    <property type="entry name" value="HTHARAC"/>
</dbReference>
<dbReference type="InterPro" id="IPR009057">
    <property type="entry name" value="Homeodomain-like_sf"/>
</dbReference>
<evidence type="ECO:0000313" key="5">
    <source>
        <dbReference type="EMBL" id="SFX30615.1"/>
    </source>
</evidence>
<comment type="caution">
    <text evidence="5">The sequence shown here is derived from an EMBL/GenBank/DDBJ whole genome shotgun (WGS) entry which is preliminary data.</text>
</comment>
<dbReference type="InterPro" id="IPR018062">
    <property type="entry name" value="HTH_AraC-typ_CS"/>
</dbReference>
<dbReference type="Pfam" id="PF12833">
    <property type="entry name" value="HTH_18"/>
    <property type="match status" value="1"/>
</dbReference>
<reference evidence="5 6" key="1">
    <citation type="submission" date="2016-11" db="EMBL/GenBank/DDBJ databases">
        <authorList>
            <person name="Varghese N."/>
            <person name="Submissions S."/>
        </authorList>
    </citation>
    <scope>NUCLEOTIDE SEQUENCE [LARGE SCALE GENOMIC DNA]</scope>
    <source>
        <strain evidence="5 6">NFR18</strain>
    </source>
</reference>
<dbReference type="EMBL" id="FPKH01000001">
    <property type="protein sequence ID" value="SFX30615.1"/>
    <property type="molecule type" value="Genomic_DNA"/>
</dbReference>
<dbReference type="PROSITE" id="PS00041">
    <property type="entry name" value="HTH_ARAC_FAMILY_1"/>
    <property type="match status" value="1"/>
</dbReference>
<organism evidence="5 6">
    <name type="scientific">Janthinobacterium lividum</name>
    <dbReference type="NCBI Taxonomy" id="29581"/>
    <lineage>
        <taxon>Bacteria</taxon>
        <taxon>Pseudomonadati</taxon>
        <taxon>Pseudomonadota</taxon>
        <taxon>Betaproteobacteria</taxon>
        <taxon>Burkholderiales</taxon>
        <taxon>Oxalobacteraceae</taxon>
        <taxon>Janthinobacterium</taxon>
    </lineage>
</organism>
<dbReference type="SUPFAM" id="SSF46689">
    <property type="entry name" value="Homeodomain-like"/>
    <property type="match status" value="1"/>
</dbReference>
<dbReference type="PROSITE" id="PS01124">
    <property type="entry name" value="HTH_ARAC_FAMILY_2"/>
    <property type="match status" value="1"/>
</dbReference>
<dbReference type="Gene3D" id="1.10.10.60">
    <property type="entry name" value="Homeodomain-like"/>
    <property type="match status" value="1"/>
</dbReference>
<dbReference type="GO" id="GO:0043565">
    <property type="term" value="F:sequence-specific DNA binding"/>
    <property type="evidence" value="ECO:0007669"/>
    <property type="project" value="InterPro"/>
</dbReference>
<dbReference type="InterPro" id="IPR018060">
    <property type="entry name" value="HTH_AraC"/>
</dbReference>
<dbReference type="PANTHER" id="PTHR46796">
    <property type="entry name" value="HTH-TYPE TRANSCRIPTIONAL ACTIVATOR RHAS-RELATED"/>
    <property type="match status" value="1"/>
</dbReference>
<evidence type="ECO:0000313" key="6">
    <source>
        <dbReference type="Proteomes" id="UP000182489"/>
    </source>
</evidence>
<dbReference type="AlphaFoldDB" id="A0AB38C880"/>
<keyword evidence="3" id="KW-0804">Transcription</keyword>
<dbReference type="PANTHER" id="PTHR46796:SF6">
    <property type="entry name" value="ARAC SUBFAMILY"/>
    <property type="match status" value="1"/>
</dbReference>
<dbReference type="InterPro" id="IPR020449">
    <property type="entry name" value="Tscrpt_reg_AraC-type_HTH"/>
</dbReference>
<evidence type="ECO:0000256" key="2">
    <source>
        <dbReference type="ARBA" id="ARBA00023125"/>
    </source>
</evidence>
<gene>
    <name evidence="5" type="ORF">SAMN03097694_1562</name>
</gene>
<proteinExistence type="predicted"/>
<evidence type="ECO:0000259" key="4">
    <source>
        <dbReference type="PROSITE" id="PS01124"/>
    </source>
</evidence>